<proteinExistence type="predicted"/>
<dbReference type="Proteomes" id="UP001485043">
    <property type="component" value="Unassembled WGS sequence"/>
</dbReference>
<evidence type="ECO:0000259" key="1">
    <source>
        <dbReference type="Pfam" id="PF00561"/>
    </source>
</evidence>
<dbReference type="AlphaFoldDB" id="A0AAW1SNS3"/>
<evidence type="ECO:0000313" key="2">
    <source>
        <dbReference type="EMBL" id="KAK9851693.1"/>
    </source>
</evidence>
<dbReference type="EMBL" id="JALJOV010001226">
    <property type="protein sequence ID" value="KAK9851693.1"/>
    <property type="molecule type" value="Genomic_DNA"/>
</dbReference>
<dbReference type="Pfam" id="PF00561">
    <property type="entry name" value="Abhydrolase_1"/>
    <property type="match status" value="1"/>
</dbReference>
<dbReference type="InterPro" id="IPR000073">
    <property type="entry name" value="AB_hydrolase_1"/>
</dbReference>
<organism evidence="2 3">
    <name type="scientific">Apatococcus fuscideae</name>
    <dbReference type="NCBI Taxonomy" id="2026836"/>
    <lineage>
        <taxon>Eukaryota</taxon>
        <taxon>Viridiplantae</taxon>
        <taxon>Chlorophyta</taxon>
        <taxon>core chlorophytes</taxon>
        <taxon>Trebouxiophyceae</taxon>
        <taxon>Chlorellales</taxon>
        <taxon>Chlorellaceae</taxon>
        <taxon>Apatococcus</taxon>
    </lineage>
</organism>
<evidence type="ECO:0000313" key="3">
    <source>
        <dbReference type="Proteomes" id="UP001485043"/>
    </source>
</evidence>
<dbReference type="PANTHER" id="PTHR45763:SF46">
    <property type="entry name" value="AB HYDROLASE-1 DOMAIN-CONTAINING PROTEIN"/>
    <property type="match status" value="1"/>
</dbReference>
<protein>
    <recommendedName>
        <fullName evidence="1">AB hydrolase-1 domain-containing protein</fullName>
    </recommendedName>
</protein>
<accession>A0AAW1SNS3</accession>
<dbReference type="PANTHER" id="PTHR45763">
    <property type="entry name" value="HYDROLASE, ALPHA/BETA FOLD FAMILY PROTEIN, EXPRESSED-RELATED"/>
    <property type="match status" value="1"/>
</dbReference>
<dbReference type="InterPro" id="IPR029058">
    <property type="entry name" value="AB_hydrolase_fold"/>
</dbReference>
<dbReference type="SUPFAM" id="SSF53474">
    <property type="entry name" value="alpha/beta-Hydrolases"/>
    <property type="match status" value="1"/>
</dbReference>
<dbReference type="Gene3D" id="3.40.50.1820">
    <property type="entry name" value="alpha/beta hydrolase"/>
    <property type="match status" value="1"/>
</dbReference>
<comment type="caution">
    <text evidence="2">The sequence shown here is derived from an EMBL/GenBank/DDBJ whole genome shotgun (WGS) entry which is preliminary data.</text>
</comment>
<gene>
    <name evidence="2" type="ORF">WJX84_006502</name>
</gene>
<name>A0AAW1SNS3_9CHLO</name>
<reference evidence="2 3" key="1">
    <citation type="journal article" date="2024" name="Nat. Commun.">
        <title>Phylogenomics reveals the evolutionary origins of lichenization in chlorophyte algae.</title>
        <authorList>
            <person name="Puginier C."/>
            <person name="Libourel C."/>
            <person name="Otte J."/>
            <person name="Skaloud P."/>
            <person name="Haon M."/>
            <person name="Grisel S."/>
            <person name="Petersen M."/>
            <person name="Berrin J.G."/>
            <person name="Delaux P.M."/>
            <person name="Dal Grande F."/>
            <person name="Keller J."/>
        </authorList>
    </citation>
    <scope>NUCLEOTIDE SEQUENCE [LARGE SCALE GENOMIC DNA]</scope>
    <source>
        <strain evidence="2 3">SAG 2523</strain>
    </source>
</reference>
<sequence length="323" mass="35464">MSMDMSSDASFLSLPDGRRLCYHLRGCPDSLHQIFYLHGVLSCRLEVLGTSQEVLQEVKARLIGVDRPGYGQSDPHPKRTAHSFSRDLLCLANHLSLDNFFVIGCSGGGPYAWAALHHLGPRVLGLLTLSGAGPASMLTGEERLRLHEGHEQGGLPEFTRKMVHGLLASQTALWWVHTLVGASLVYRFLEHVMANVLDKMAPVDAACIREQHPEYHPQIVAQALAQRPAAAAAFLEDLDIGMTSWPWDISQLAPEQTRNVHLWHGHGDKQVPPVFSEAYHRLVPSSKLHLIDSGGHFAFYMGSQATQRQALSQLIAGAAQSAI</sequence>
<feature type="domain" description="AB hydrolase-1" evidence="1">
    <location>
        <begin position="37"/>
        <end position="300"/>
    </location>
</feature>
<keyword evidence="3" id="KW-1185">Reference proteome</keyword>